<gene>
    <name evidence="1" type="ORF">SJAV_09490</name>
</gene>
<evidence type="ECO:0008006" key="2">
    <source>
        <dbReference type="Google" id="ProtNLM"/>
    </source>
</evidence>
<dbReference type="KEGG" id="sjv:SJAV_09490"/>
<proteinExistence type="predicted"/>
<name>A0AAT9GQF4_9CREN</name>
<sequence>MEYDESQAENAISIAEKIINKLEEISKRVKLG</sequence>
<evidence type="ECO:0000313" key="1">
    <source>
        <dbReference type="EMBL" id="BFH73005.1"/>
    </source>
</evidence>
<accession>A0AAT9GQF4</accession>
<organism evidence="1">
    <name type="scientific">Sulfurisphaera javensis</name>
    <dbReference type="NCBI Taxonomy" id="2049879"/>
    <lineage>
        <taxon>Archaea</taxon>
        <taxon>Thermoproteota</taxon>
        <taxon>Thermoprotei</taxon>
        <taxon>Sulfolobales</taxon>
        <taxon>Sulfolobaceae</taxon>
        <taxon>Sulfurisphaera</taxon>
    </lineage>
</organism>
<reference evidence="1" key="1">
    <citation type="submission" date="2024-03" db="EMBL/GenBank/DDBJ databases">
        <title>Complete genome sequence of Sulfurisphaera javensis strain KD-1.</title>
        <authorList>
            <person name="Sakai H."/>
            <person name="Nur N."/>
            <person name="Suwanto A."/>
            <person name="Kurosawa N."/>
        </authorList>
    </citation>
    <scope>NUCLEOTIDE SEQUENCE</scope>
    <source>
        <strain evidence="1">KD-1</strain>
    </source>
</reference>
<protein>
    <recommendedName>
        <fullName evidence="2">HEPN domain-containing protein</fullName>
    </recommendedName>
</protein>
<dbReference type="EMBL" id="AP031322">
    <property type="protein sequence ID" value="BFH73005.1"/>
    <property type="molecule type" value="Genomic_DNA"/>
</dbReference>
<dbReference type="AlphaFoldDB" id="A0AAT9GQF4"/>